<name>A0A9X1IBZ1_9PROT</name>
<dbReference type="Pfam" id="PF01425">
    <property type="entry name" value="Amidase"/>
    <property type="match status" value="1"/>
</dbReference>
<dbReference type="Gene3D" id="3.90.1300.10">
    <property type="entry name" value="Amidase signature (AS) domain"/>
    <property type="match status" value="1"/>
</dbReference>
<evidence type="ECO:0000313" key="3">
    <source>
        <dbReference type="EMBL" id="MCB4822006.1"/>
    </source>
</evidence>
<proteinExistence type="predicted"/>
<feature type="domain" description="Amidase" evidence="2">
    <location>
        <begin position="42"/>
        <end position="456"/>
    </location>
</feature>
<evidence type="ECO:0000259" key="2">
    <source>
        <dbReference type="Pfam" id="PF01425"/>
    </source>
</evidence>
<dbReference type="AlphaFoldDB" id="A0A9X1IBZ1"/>
<dbReference type="InterPro" id="IPR036928">
    <property type="entry name" value="AS_sf"/>
</dbReference>
<comment type="caution">
    <text evidence="3">The sequence shown here is derived from an EMBL/GenBank/DDBJ whole genome shotgun (WGS) entry which is preliminary data.</text>
</comment>
<reference evidence="3" key="1">
    <citation type="submission" date="2021-10" db="EMBL/GenBank/DDBJ databases">
        <title>Roseicella aerolatum sp. nov., isolated from aerosols of e-waste dismantling site.</title>
        <authorList>
            <person name="Qin T."/>
        </authorList>
    </citation>
    <scope>NUCLEOTIDE SEQUENCE</scope>
    <source>
        <strain evidence="3">GB24</strain>
    </source>
</reference>
<dbReference type="GO" id="GO:0003824">
    <property type="term" value="F:catalytic activity"/>
    <property type="evidence" value="ECO:0007669"/>
    <property type="project" value="InterPro"/>
</dbReference>
<dbReference type="PANTHER" id="PTHR11895:SF176">
    <property type="entry name" value="AMIDASE AMID-RELATED"/>
    <property type="match status" value="1"/>
</dbReference>
<evidence type="ECO:0000313" key="4">
    <source>
        <dbReference type="Proteomes" id="UP001139311"/>
    </source>
</evidence>
<keyword evidence="4" id="KW-1185">Reference proteome</keyword>
<organism evidence="3 4">
    <name type="scientific">Roseicella aerolata</name>
    <dbReference type="NCBI Taxonomy" id="2883479"/>
    <lineage>
        <taxon>Bacteria</taxon>
        <taxon>Pseudomonadati</taxon>
        <taxon>Pseudomonadota</taxon>
        <taxon>Alphaproteobacteria</taxon>
        <taxon>Acetobacterales</taxon>
        <taxon>Roseomonadaceae</taxon>
        <taxon>Roseicella</taxon>
    </lineage>
</organism>
<dbReference type="InterPro" id="IPR023631">
    <property type="entry name" value="Amidase_dom"/>
</dbReference>
<accession>A0A9X1IBZ1</accession>
<sequence>MRGGSRAPPLAEAARPGQHRRMQHIADATAALAAGRISAASLVDAALDRIADPAGEGARAFIAVHAEAARAQARAMDALRHAGRAPSPWAGIPVTVKDLFDEHGHPTPAGSAVLKDSPPARTDAPVVARLKRMGFVVIGRTNMTEFAFSGLGVNPHYGTPRSPWDRKTGRLPGGSSSGAGVAAADHMGFGGLGTDTGGSCRVPAALCGVVGYKPTARRVPITGVLPLAPSLDSVGPLARSTACCALLDAVISGEEDPQPLPQRGVAGLRLGLPRGTFLTDDMDATVANAFQRALARLSAAGARIELFDIPELAELPAVNAMGGFAASEAWAWHRGLIAEKAAGYDPRILARIRRGERMSAADYIDLVNHRARLIAAIARRTAPFDAVVTPTCPIIPPALAEVEEEAEYNRINLLLLRNTAVGNFLDRCSISLPIHRPGEAPVGMMLTGETMADAALFSTAAAVEAALAER</sequence>
<feature type="region of interest" description="Disordered" evidence="1">
    <location>
        <begin position="101"/>
        <end position="120"/>
    </location>
</feature>
<dbReference type="NCBIfam" id="NF005460">
    <property type="entry name" value="PRK07056.1"/>
    <property type="match status" value="1"/>
</dbReference>
<evidence type="ECO:0000256" key="1">
    <source>
        <dbReference type="SAM" id="MobiDB-lite"/>
    </source>
</evidence>
<dbReference type="Proteomes" id="UP001139311">
    <property type="component" value="Unassembled WGS sequence"/>
</dbReference>
<dbReference type="PANTHER" id="PTHR11895">
    <property type="entry name" value="TRANSAMIDASE"/>
    <property type="match status" value="1"/>
</dbReference>
<dbReference type="EMBL" id="JAJAQI010000012">
    <property type="protein sequence ID" value="MCB4822006.1"/>
    <property type="molecule type" value="Genomic_DNA"/>
</dbReference>
<dbReference type="InterPro" id="IPR000120">
    <property type="entry name" value="Amidase"/>
</dbReference>
<gene>
    <name evidence="3" type="ORF">LHA35_09710</name>
</gene>
<dbReference type="SUPFAM" id="SSF75304">
    <property type="entry name" value="Amidase signature (AS) enzymes"/>
    <property type="match status" value="1"/>
</dbReference>
<protein>
    <submittedName>
        <fullName evidence="3">Amidase</fullName>
    </submittedName>
</protein>